<keyword evidence="1" id="KW-0812">Transmembrane</keyword>
<accession>A0A2P4ET28</accession>
<keyword evidence="1" id="KW-0472">Membrane</keyword>
<comment type="caution">
    <text evidence="2">The sequence shown here is derived from an EMBL/GenBank/DDBJ whole genome shotgun (WGS) entry which is preliminary data.</text>
</comment>
<dbReference type="InterPro" id="IPR021306">
    <property type="entry name" value="DUF2878"/>
</dbReference>
<proteinExistence type="predicted"/>
<evidence type="ECO:0000313" key="3">
    <source>
        <dbReference type="Proteomes" id="UP000243451"/>
    </source>
</evidence>
<dbReference type="RefSeq" id="WP_104738986.1">
    <property type="nucleotide sequence ID" value="NZ_BMHR01000008.1"/>
</dbReference>
<organism evidence="2 3">
    <name type="scientific">Halopseudomonas oceani</name>
    <dbReference type="NCBI Taxonomy" id="1708783"/>
    <lineage>
        <taxon>Bacteria</taxon>
        <taxon>Pseudomonadati</taxon>
        <taxon>Pseudomonadota</taxon>
        <taxon>Gammaproteobacteria</taxon>
        <taxon>Pseudomonadales</taxon>
        <taxon>Pseudomonadaceae</taxon>
        <taxon>Halopseudomonas</taxon>
    </lineage>
</organism>
<dbReference type="Pfam" id="PF11086">
    <property type="entry name" value="DUF2878"/>
    <property type="match status" value="1"/>
</dbReference>
<keyword evidence="1" id="KW-1133">Transmembrane helix</keyword>
<feature type="transmembrane region" description="Helical" evidence="1">
    <location>
        <begin position="82"/>
        <end position="104"/>
    </location>
</feature>
<dbReference type="EMBL" id="PPSK01000013">
    <property type="protein sequence ID" value="POB02440.1"/>
    <property type="molecule type" value="Genomic_DNA"/>
</dbReference>
<sequence>MPDRRLIANALLFQLSWVACVLGGNSYWLVIPVIALLLHFFWISSWAAEGKLVVSVMLAGAALDSFLLQMGVFTFVGQDSLAPLWLVLLWALLGTTLNHCLAWSAKPIWRALLLGAIGGPLSYLAGAELAGVGLPLGESNSALLLAAIWAVMFPLLHGFAHLYREQYRTQLLARRRQDA</sequence>
<protein>
    <submittedName>
        <fullName evidence="2">DUF2878 domain-containing protein</fullName>
    </submittedName>
</protein>
<feature type="transmembrane region" description="Helical" evidence="1">
    <location>
        <begin position="111"/>
        <end position="136"/>
    </location>
</feature>
<dbReference type="PROSITE" id="PS51257">
    <property type="entry name" value="PROKAR_LIPOPROTEIN"/>
    <property type="match status" value="1"/>
</dbReference>
<feature type="transmembrane region" description="Helical" evidence="1">
    <location>
        <begin position="28"/>
        <end position="45"/>
    </location>
</feature>
<dbReference type="Proteomes" id="UP000243451">
    <property type="component" value="Unassembled WGS sequence"/>
</dbReference>
<gene>
    <name evidence="2" type="ORF">C1949_13435</name>
</gene>
<dbReference type="AlphaFoldDB" id="A0A2P4ET28"/>
<keyword evidence="3" id="KW-1185">Reference proteome</keyword>
<name>A0A2P4ET28_9GAMM</name>
<feature type="transmembrane region" description="Helical" evidence="1">
    <location>
        <begin position="142"/>
        <end position="163"/>
    </location>
</feature>
<dbReference type="OrthoDB" id="21939at2"/>
<evidence type="ECO:0000313" key="2">
    <source>
        <dbReference type="EMBL" id="POB02440.1"/>
    </source>
</evidence>
<evidence type="ECO:0000256" key="1">
    <source>
        <dbReference type="SAM" id="Phobius"/>
    </source>
</evidence>
<reference evidence="2 3" key="1">
    <citation type="submission" date="2018-01" db="EMBL/GenBank/DDBJ databases">
        <title>Draft genome of the type strain Pseudomonas oceani DSM 100277 isolated from the deep water in Okinawa trough, northwestern Pacific Ocean.</title>
        <authorList>
            <person name="Gomila M."/>
            <person name="Mulet M."/>
            <person name="Garcia-Valdes E."/>
            <person name="Lalucat J."/>
        </authorList>
    </citation>
    <scope>NUCLEOTIDE SEQUENCE [LARGE SCALE GENOMIC DNA]</scope>
    <source>
        <strain evidence="2 3">DSM 100277</strain>
    </source>
</reference>